<comment type="caution">
    <text evidence="9">Lacks conserved residue(s) required for the propagation of feature annotation.</text>
</comment>
<comment type="function">
    <text evidence="9">Plasma membrane transporter mediating the uptake by cells of the water soluble vitamin B2/riboflavin that plays a key role in biochemical oxidation-reduction reactions of the carbohydrate, lipid, and amino acid metabolism.</text>
</comment>
<evidence type="ECO:0000256" key="6">
    <source>
        <dbReference type="ARBA" id="ARBA00022692"/>
    </source>
</evidence>
<evidence type="ECO:0000313" key="10">
    <source>
        <dbReference type="EMBL" id="KAH8009718.1"/>
    </source>
</evidence>
<reference evidence="10" key="2">
    <citation type="submission" date="2021-09" db="EMBL/GenBank/DDBJ databases">
        <authorList>
            <person name="Jia N."/>
            <person name="Wang J."/>
            <person name="Shi W."/>
            <person name="Du L."/>
            <person name="Sun Y."/>
            <person name="Zhan W."/>
            <person name="Jiang J."/>
            <person name="Wang Q."/>
            <person name="Zhang B."/>
            <person name="Ji P."/>
            <person name="Sakyi L.B."/>
            <person name="Cui X."/>
            <person name="Yuan T."/>
            <person name="Jiang B."/>
            <person name="Yang W."/>
            <person name="Lam T.T.-Y."/>
            <person name="Chang Q."/>
            <person name="Ding S."/>
            <person name="Wang X."/>
            <person name="Zhu J."/>
            <person name="Ruan X."/>
            <person name="Zhao L."/>
            <person name="Wei J."/>
            <person name="Que T."/>
            <person name="Du C."/>
            <person name="Cheng J."/>
            <person name="Dai P."/>
            <person name="Han X."/>
            <person name="Huang E."/>
            <person name="Gao Y."/>
            <person name="Liu J."/>
            <person name="Shao H."/>
            <person name="Ye R."/>
            <person name="Li L."/>
            <person name="Wei W."/>
            <person name="Wang X."/>
            <person name="Wang C."/>
            <person name="Huo Q."/>
            <person name="Li W."/>
            <person name="Guo W."/>
            <person name="Chen H."/>
            <person name="Chen S."/>
            <person name="Zhou L."/>
            <person name="Zhou L."/>
            <person name="Ni X."/>
            <person name="Tian J."/>
            <person name="Zhou Y."/>
            <person name="Sheng Y."/>
            <person name="Liu T."/>
            <person name="Pan Y."/>
            <person name="Xia L."/>
            <person name="Li J."/>
            <person name="Zhao F."/>
            <person name="Cao W."/>
        </authorList>
    </citation>
    <scope>NUCLEOTIDE SEQUENCE</scope>
    <source>
        <strain evidence="10">Rmic-2018</strain>
        <tissue evidence="10">Larvae</tissue>
    </source>
</reference>
<dbReference type="GO" id="GO:0005886">
    <property type="term" value="C:plasma membrane"/>
    <property type="evidence" value="ECO:0007669"/>
    <property type="project" value="UniProtKB-SubCell"/>
</dbReference>
<sequence>MDGSPVTTSYMVTPNPASSRWARILVSLCSLLFGVSAWVSVNGLWVQMPLLVPVLPEGWNLGSVLVIVIQVANVGPLVYTLARNYLGLSRRQFASRTCILVRTAVSRVSLFSSSVRPPPPLGENSAAAAVRDSRHYANLVNCDTCIVARMTKSSAVVVPLPPKFLFQETLRLQLAALQAPNFFAENTSASKTQLLQRVFARWQ</sequence>
<evidence type="ECO:0000313" key="11">
    <source>
        <dbReference type="Proteomes" id="UP000821866"/>
    </source>
</evidence>
<comment type="catalytic activity">
    <reaction evidence="1 9">
        <text>riboflavin(in) = riboflavin(out)</text>
        <dbReference type="Rhea" id="RHEA:35015"/>
        <dbReference type="ChEBI" id="CHEBI:57986"/>
    </reaction>
</comment>
<comment type="similarity">
    <text evidence="3 9">Belongs to the riboflavin transporter family.</text>
</comment>
<feature type="transmembrane region" description="Helical" evidence="9">
    <location>
        <begin position="61"/>
        <end position="82"/>
    </location>
</feature>
<dbReference type="AlphaFoldDB" id="A0A9J6D6A5"/>
<dbReference type="PANTHER" id="PTHR12929">
    <property type="entry name" value="SOLUTE CARRIER FAMILY 52"/>
    <property type="match status" value="1"/>
</dbReference>
<feature type="transmembrane region" description="Helical" evidence="9">
    <location>
        <begin position="21"/>
        <end position="41"/>
    </location>
</feature>
<dbReference type="PANTHER" id="PTHR12929:SF10">
    <property type="entry name" value="RIBOFLAVIN TRANSPORTER"/>
    <property type="match status" value="1"/>
</dbReference>
<evidence type="ECO:0000256" key="2">
    <source>
        <dbReference type="ARBA" id="ARBA00004651"/>
    </source>
</evidence>
<dbReference type="VEuPathDB" id="VectorBase:LOC119178736"/>
<organism evidence="10 11">
    <name type="scientific">Rhipicephalus microplus</name>
    <name type="common">Cattle tick</name>
    <name type="synonym">Boophilus microplus</name>
    <dbReference type="NCBI Taxonomy" id="6941"/>
    <lineage>
        <taxon>Eukaryota</taxon>
        <taxon>Metazoa</taxon>
        <taxon>Ecdysozoa</taxon>
        <taxon>Arthropoda</taxon>
        <taxon>Chelicerata</taxon>
        <taxon>Arachnida</taxon>
        <taxon>Acari</taxon>
        <taxon>Parasitiformes</taxon>
        <taxon>Ixodida</taxon>
        <taxon>Ixodoidea</taxon>
        <taxon>Ixodidae</taxon>
        <taxon>Rhipicephalinae</taxon>
        <taxon>Rhipicephalus</taxon>
        <taxon>Boophilus</taxon>
    </lineage>
</organism>
<evidence type="ECO:0000256" key="7">
    <source>
        <dbReference type="ARBA" id="ARBA00022989"/>
    </source>
</evidence>
<evidence type="ECO:0000256" key="4">
    <source>
        <dbReference type="ARBA" id="ARBA00022448"/>
    </source>
</evidence>
<dbReference type="EMBL" id="JABSTU010000011">
    <property type="protein sequence ID" value="KAH8009718.1"/>
    <property type="molecule type" value="Genomic_DNA"/>
</dbReference>
<keyword evidence="7 9" id="KW-1133">Transmembrane helix</keyword>
<reference evidence="10" key="1">
    <citation type="journal article" date="2020" name="Cell">
        <title>Large-Scale Comparative Analyses of Tick Genomes Elucidate Their Genetic Diversity and Vector Capacities.</title>
        <authorList>
            <consortium name="Tick Genome and Microbiome Consortium (TIGMIC)"/>
            <person name="Jia N."/>
            <person name="Wang J."/>
            <person name="Shi W."/>
            <person name="Du L."/>
            <person name="Sun Y."/>
            <person name="Zhan W."/>
            <person name="Jiang J.F."/>
            <person name="Wang Q."/>
            <person name="Zhang B."/>
            <person name="Ji P."/>
            <person name="Bell-Sakyi L."/>
            <person name="Cui X.M."/>
            <person name="Yuan T.T."/>
            <person name="Jiang B.G."/>
            <person name="Yang W.F."/>
            <person name="Lam T.T."/>
            <person name="Chang Q.C."/>
            <person name="Ding S.J."/>
            <person name="Wang X.J."/>
            <person name="Zhu J.G."/>
            <person name="Ruan X.D."/>
            <person name="Zhao L."/>
            <person name="Wei J.T."/>
            <person name="Ye R.Z."/>
            <person name="Que T.C."/>
            <person name="Du C.H."/>
            <person name="Zhou Y.H."/>
            <person name="Cheng J.X."/>
            <person name="Dai P.F."/>
            <person name="Guo W.B."/>
            <person name="Han X.H."/>
            <person name="Huang E.J."/>
            <person name="Li L.F."/>
            <person name="Wei W."/>
            <person name="Gao Y.C."/>
            <person name="Liu J.Z."/>
            <person name="Shao H.Z."/>
            <person name="Wang X."/>
            <person name="Wang C.C."/>
            <person name="Yang T.C."/>
            <person name="Huo Q.B."/>
            <person name="Li W."/>
            <person name="Chen H.Y."/>
            <person name="Chen S.E."/>
            <person name="Zhou L.G."/>
            <person name="Ni X.B."/>
            <person name="Tian J.H."/>
            <person name="Sheng Y."/>
            <person name="Liu T."/>
            <person name="Pan Y.S."/>
            <person name="Xia L.Y."/>
            <person name="Li J."/>
            <person name="Zhao F."/>
            <person name="Cao W.C."/>
        </authorList>
    </citation>
    <scope>NUCLEOTIDE SEQUENCE</scope>
    <source>
        <strain evidence="10">Rmic-2018</strain>
    </source>
</reference>
<proteinExistence type="inferred from homology"/>
<keyword evidence="11" id="KW-1185">Reference proteome</keyword>
<evidence type="ECO:0000256" key="8">
    <source>
        <dbReference type="ARBA" id="ARBA00023136"/>
    </source>
</evidence>
<dbReference type="Pfam" id="PF06237">
    <property type="entry name" value="SLC52_ribofla_tr"/>
    <property type="match status" value="1"/>
</dbReference>
<comment type="caution">
    <text evidence="10">The sequence shown here is derived from an EMBL/GenBank/DDBJ whole genome shotgun (WGS) entry which is preliminary data.</text>
</comment>
<keyword evidence="8 9" id="KW-0472">Membrane</keyword>
<keyword evidence="5 9" id="KW-1003">Cell membrane</keyword>
<dbReference type="Proteomes" id="UP000821866">
    <property type="component" value="Chromosome 9"/>
</dbReference>
<accession>A0A9J6D6A5</accession>
<dbReference type="InterPro" id="IPR009357">
    <property type="entry name" value="Riboflavin_transptr"/>
</dbReference>
<keyword evidence="4 9" id="KW-0813">Transport</keyword>
<dbReference type="GO" id="GO:0032217">
    <property type="term" value="F:riboflavin transmembrane transporter activity"/>
    <property type="evidence" value="ECO:0007669"/>
    <property type="project" value="UniProtKB-UniRule"/>
</dbReference>
<comment type="subcellular location">
    <subcellularLocation>
        <location evidence="2 9">Cell membrane</location>
        <topology evidence="2 9">Multi-pass membrane protein</topology>
    </subcellularLocation>
</comment>
<evidence type="ECO:0000256" key="9">
    <source>
        <dbReference type="RuleBase" id="RU368035"/>
    </source>
</evidence>
<evidence type="ECO:0000256" key="1">
    <source>
        <dbReference type="ARBA" id="ARBA00000215"/>
    </source>
</evidence>
<keyword evidence="6 9" id="KW-0812">Transmembrane</keyword>
<evidence type="ECO:0000256" key="5">
    <source>
        <dbReference type="ARBA" id="ARBA00022475"/>
    </source>
</evidence>
<name>A0A9J6D6A5_RHIMP</name>
<evidence type="ECO:0000256" key="3">
    <source>
        <dbReference type="ARBA" id="ARBA00006366"/>
    </source>
</evidence>
<protein>
    <recommendedName>
        <fullName evidence="9">Riboflavin transporter</fullName>
    </recommendedName>
</protein>
<gene>
    <name evidence="10" type="ORF">HPB51_019029</name>
</gene>